<dbReference type="InterPro" id="IPR001128">
    <property type="entry name" value="Cyt_P450"/>
</dbReference>
<dbReference type="SUPFAM" id="SSF48264">
    <property type="entry name" value="Cytochrome P450"/>
    <property type="match status" value="1"/>
</dbReference>
<gene>
    <name evidence="8" type="ORF">G7Y89_g13876</name>
</gene>
<dbReference type="GO" id="GO:0020037">
    <property type="term" value="F:heme binding"/>
    <property type="evidence" value="ECO:0007669"/>
    <property type="project" value="InterPro"/>
</dbReference>
<keyword evidence="4 5" id="KW-0408">Iron</keyword>
<evidence type="ECO:0000256" key="1">
    <source>
        <dbReference type="ARBA" id="ARBA00001971"/>
    </source>
</evidence>
<dbReference type="GO" id="GO:0004497">
    <property type="term" value="F:monooxygenase activity"/>
    <property type="evidence" value="ECO:0007669"/>
    <property type="project" value="UniProtKB-KW"/>
</dbReference>
<dbReference type="PRINTS" id="PR00385">
    <property type="entry name" value="P450"/>
</dbReference>
<dbReference type="InterPro" id="IPR036396">
    <property type="entry name" value="Cyt_P450_sf"/>
</dbReference>
<dbReference type="GO" id="GO:0016705">
    <property type="term" value="F:oxidoreductase activity, acting on paired donors, with incorporation or reduction of molecular oxygen"/>
    <property type="evidence" value="ECO:0007669"/>
    <property type="project" value="InterPro"/>
</dbReference>
<evidence type="ECO:0000256" key="7">
    <source>
        <dbReference type="SAM" id="SignalP"/>
    </source>
</evidence>
<dbReference type="PROSITE" id="PS00086">
    <property type="entry name" value="CYTOCHROME_P450"/>
    <property type="match status" value="1"/>
</dbReference>
<dbReference type="PANTHER" id="PTHR24305">
    <property type="entry name" value="CYTOCHROME P450"/>
    <property type="match status" value="1"/>
</dbReference>
<feature type="binding site" description="axial binding residue" evidence="5">
    <location>
        <position position="448"/>
    </location>
    <ligand>
        <name>heme</name>
        <dbReference type="ChEBI" id="CHEBI:30413"/>
    </ligand>
    <ligandPart>
        <name>Fe</name>
        <dbReference type="ChEBI" id="CHEBI:18248"/>
    </ligandPart>
</feature>
<proteinExistence type="inferred from homology"/>
<keyword evidence="7" id="KW-0732">Signal</keyword>
<dbReference type="EMBL" id="JAAMPI010001703">
    <property type="protein sequence ID" value="KAF4624297.1"/>
    <property type="molecule type" value="Genomic_DNA"/>
</dbReference>
<keyword evidence="6" id="KW-0560">Oxidoreductase</keyword>
<evidence type="ECO:0000256" key="3">
    <source>
        <dbReference type="ARBA" id="ARBA00022723"/>
    </source>
</evidence>
<feature type="chain" id="PRO_5034247319" description="Cytochrome P450" evidence="7">
    <location>
        <begin position="24"/>
        <end position="474"/>
    </location>
</feature>
<dbReference type="OrthoDB" id="1470350at2759"/>
<evidence type="ECO:0000256" key="4">
    <source>
        <dbReference type="ARBA" id="ARBA00023004"/>
    </source>
</evidence>
<keyword evidence="5 6" id="KW-0349">Heme</keyword>
<keyword evidence="6" id="KW-0503">Monooxygenase</keyword>
<keyword evidence="9" id="KW-1185">Reference proteome</keyword>
<comment type="similarity">
    <text evidence="2 6">Belongs to the cytochrome P450 family.</text>
</comment>
<dbReference type="AlphaFoldDB" id="A0A8H4VW07"/>
<evidence type="ECO:0008006" key="10">
    <source>
        <dbReference type="Google" id="ProtNLM"/>
    </source>
</evidence>
<reference evidence="8 9" key="1">
    <citation type="submission" date="2020-03" db="EMBL/GenBank/DDBJ databases">
        <title>Draft Genome Sequence of Cudoniella acicularis.</title>
        <authorList>
            <person name="Buettner E."/>
            <person name="Kellner H."/>
        </authorList>
    </citation>
    <scope>NUCLEOTIDE SEQUENCE [LARGE SCALE GENOMIC DNA]</scope>
    <source>
        <strain evidence="8 9">DSM 108380</strain>
    </source>
</reference>
<sequence>MSPAIGTLALCVVFLWLVKQTQTAYISALSQIPNAHPSTPFSRLWMLWNKLQGRQNRARFAAHERLGPVVRIGPQELSINCIDDGVRTIYGSGFDKHVWTPYMFTMLHGKGHAERKRMFANVYSKSYIQNSLRLKDISRVIISGRLRNELVSWASHGGTVDVLKKSKACLMDLTSAWIFGLEYGTNFLEDPKEAEEFFTPFRGTFGGFFWRSEFHHITRLLQYIGVHLVPKEAAPCREKIQEWCSAKCVALLATKMNPMSSASQKITDSADYPLVYSQLRGGLENSTLPPEKLERTLSMELLDHMVAGHDATGITMAYLLYELSQRQSLQRSLRAELKKHLNPNPETLVHHIDTCILLDAILKETLRLYSANPGPWPRVVPSEIHVGHFSSIPAGTIISASSYALHRNSEVFPRPEEWRPERWLDASDTQRKEMMRWFWAFGSGSRMCIGSHLAIHSEFVLVFVLVFVQGVFIL</sequence>
<dbReference type="InterPro" id="IPR002401">
    <property type="entry name" value="Cyt_P450_E_grp-I"/>
</dbReference>
<dbReference type="PANTHER" id="PTHR24305:SF166">
    <property type="entry name" value="CYTOCHROME P450 12A4, MITOCHONDRIAL-RELATED"/>
    <property type="match status" value="1"/>
</dbReference>
<dbReference type="InterPro" id="IPR017972">
    <property type="entry name" value="Cyt_P450_CS"/>
</dbReference>
<accession>A0A8H4VW07</accession>
<evidence type="ECO:0000256" key="6">
    <source>
        <dbReference type="RuleBase" id="RU000461"/>
    </source>
</evidence>
<dbReference type="Proteomes" id="UP000566819">
    <property type="component" value="Unassembled WGS sequence"/>
</dbReference>
<feature type="signal peptide" evidence="7">
    <location>
        <begin position="1"/>
        <end position="23"/>
    </location>
</feature>
<evidence type="ECO:0000313" key="9">
    <source>
        <dbReference type="Proteomes" id="UP000566819"/>
    </source>
</evidence>
<dbReference type="InterPro" id="IPR050121">
    <property type="entry name" value="Cytochrome_P450_monoxygenase"/>
</dbReference>
<dbReference type="GO" id="GO:0005506">
    <property type="term" value="F:iron ion binding"/>
    <property type="evidence" value="ECO:0007669"/>
    <property type="project" value="InterPro"/>
</dbReference>
<name>A0A8H4VW07_9HELO</name>
<dbReference type="PRINTS" id="PR00463">
    <property type="entry name" value="EP450I"/>
</dbReference>
<evidence type="ECO:0000313" key="8">
    <source>
        <dbReference type="EMBL" id="KAF4624297.1"/>
    </source>
</evidence>
<comment type="cofactor">
    <cofactor evidence="1 5">
        <name>heme</name>
        <dbReference type="ChEBI" id="CHEBI:30413"/>
    </cofactor>
</comment>
<organism evidence="8 9">
    <name type="scientific">Cudoniella acicularis</name>
    <dbReference type="NCBI Taxonomy" id="354080"/>
    <lineage>
        <taxon>Eukaryota</taxon>
        <taxon>Fungi</taxon>
        <taxon>Dikarya</taxon>
        <taxon>Ascomycota</taxon>
        <taxon>Pezizomycotina</taxon>
        <taxon>Leotiomycetes</taxon>
        <taxon>Helotiales</taxon>
        <taxon>Tricladiaceae</taxon>
        <taxon>Cudoniella</taxon>
    </lineage>
</organism>
<keyword evidence="3 5" id="KW-0479">Metal-binding</keyword>
<comment type="caution">
    <text evidence="8">The sequence shown here is derived from an EMBL/GenBank/DDBJ whole genome shotgun (WGS) entry which is preliminary data.</text>
</comment>
<protein>
    <recommendedName>
        <fullName evidence="10">Cytochrome P450</fullName>
    </recommendedName>
</protein>
<evidence type="ECO:0000256" key="2">
    <source>
        <dbReference type="ARBA" id="ARBA00010617"/>
    </source>
</evidence>
<dbReference type="Gene3D" id="1.10.630.10">
    <property type="entry name" value="Cytochrome P450"/>
    <property type="match status" value="1"/>
</dbReference>
<dbReference type="Pfam" id="PF00067">
    <property type="entry name" value="p450"/>
    <property type="match status" value="1"/>
</dbReference>
<evidence type="ECO:0000256" key="5">
    <source>
        <dbReference type="PIRSR" id="PIRSR602401-1"/>
    </source>
</evidence>